<reference evidence="1" key="1">
    <citation type="submission" date="2014-09" db="EMBL/GenBank/DDBJ databases">
        <authorList>
            <person name="Magalhaes I.L.F."/>
            <person name="Oliveira U."/>
            <person name="Santos F.R."/>
            <person name="Vidigal T.H.D.A."/>
            <person name="Brescovit A.D."/>
            <person name="Santos A.J."/>
        </authorList>
    </citation>
    <scope>NUCLEOTIDE SEQUENCE</scope>
    <source>
        <tissue evidence="1">Shoot tissue taken approximately 20 cm above the soil surface</tissue>
    </source>
</reference>
<reference evidence="1" key="2">
    <citation type="journal article" date="2015" name="Data Brief">
        <title>Shoot transcriptome of the giant reed, Arundo donax.</title>
        <authorList>
            <person name="Barrero R.A."/>
            <person name="Guerrero F.D."/>
            <person name="Moolhuijzen P."/>
            <person name="Goolsby J.A."/>
            <person name="Tidwell J."/>
            <person name="Bellgard S.E."/>
            <person name="Bellgard M.I."/>
        </authorList>
    </citation>
    <scope>NUCLEOTIDE SEQUENCE</scope>
    <source>
        <tissue evidence="1">Shoot tissue taken approximately 20 cm above the soil surface</tissue>
    </source>
</reference>
<proteinExistence type="predicted"/>
<name>A0A0A8ZIG6_ARUDO</name>
<evidence type="ECO:0000313" key="1">
    <source>
        <dbReference type="EMBL" id="JAD34632.1"/>
    </source>
</evidence>
<sequence>MSKACGRNS</sequence>
<protein>
    <submittedName>
        <fullName evidence="1">Uncharacterized protein</fullName>
    </submittedName>
</protein>
<accession>A0A0A8ZIG6</accession>
<organism evidence="1">
    <name type="scientific">Arundo donax</name>
    <name type="common">Giant reed</name>
    <name type="synonym">Donax arundinaceus</name>
    <dbReference type="NCBI Taxonomy" id="35708"/>
    <lineage>
        <taxon>Eukaryota</taxon>
        <taxon>Viridiplantae</taxon>
        <taxon>Streptophyta</taxon>
        <taxon>Embryophyta</taxon>
        <taxon>Tracheophyta</taxon>
        <taxon>Spermatophyta</taxon>
        <taxon>Magnoliopsida</taxon>
        <taxon>Liliopsida</taxon>
        <taxon>Poales</taxon>
        <taxon>Poaceae</taxon>
        <taxon>PACMAD clade</taxon>
        <taxon>Arundinoideae</taxon>
        <taxon>Arundineae</taxon>
        <taxon>Arundo</taxon>
    </lineage>
</organism>
<dbReference type="EMBL" id="GBRH01263263">
    <property type="protein sequence ID" value="JAD34632.1"/>
    <property type="molecule type" value="Transcribed_RNA"/>
</dbReference>